<proteinExistence type="predicted"/>
<dbReference type="STRING" id="1043005.A0A074Z714"/>
<dbReference type="EC" id="2.3.2.23" evidence="3"/>
<sequence>MVNNSSTIRVLREIKELQTGSDLSLAVAYLENDVRTIRCLIVGPSDTPYEFGFYEFKVRVGPAYPVQPPKVRCLTTNGGRCRYNPNIYASGKVCLSILGTWRGEPGEQWSTAQGLESVLISIQSLMSSNPYENEPGFENTQLTEAEAQEYAQKVRHESLRITVLQRLETILDISDVDHRTPATAPDTPPPEIDEEGITEYDAAAAERDESIEANFHPFTDLYKRRFLWYYDAYVKSIDDASTKVKDGENFKMTPFEYGANEMRGKYAYASLKTRLQRIWGCLEAEKDVWAREGKKTLANEHGTAMNLQHQFDSLHKHYTQSNGPSVELSLVDANPFLWTLTFFGPSETDLYGATINVRLHFPFEFPEQQPRVTVLTPLFHHRVSASTKALCYFPAKLYSVQNHIESIMTAIIEENPSYDPRAMVNPAASVLLWGDEAGKKLYRRKLRRSVQDAMESCDEF</sequence>
<name>A0A074Z714_AURSE</name>
<evidence type="ECO:0000256" key="11">
    <source>
        <dbReference type="ARBA" id="ARBA00039894"/>
    </source>
</evidence>
<dbReference type="AlphaFoldDB" id="A0A074Z714"/>
<keyword evidence="17" id="KW-1185">Reference proteome</keyword>
<dbReference type="InterPro" id="IPR000608">
    <property type="entry name" value="UBC"/>
</dbReference>
<dbReference type="CDD" id="cd23809">
    <property type="entry name" value="UBCc_UBE2Z"/>
    <property type="match status" value="1"/>
</dbReference>
<dbReference type="GO" id="GO:0005634">
    <property type="term" value="C:nucleus"/>
    <property type="evidence" value="ECO:0007669"/>
    <property type="project" value="UniProtKB-SubCell"/>
</dbReference>
<feature type="domain" description="UBC core" evidence="15">
    <location>
        <begin position="5"/>
        <end position="163"/>
    </location>
</feature>
<dbReference type="OMA" id="SKLFWGS"/>
<evidence type="ECO:0000313" key="16">
    <source>
        <dbReference type="EMBL" id="KEQ94666.1"/>
    </source>
</evidence>
<keyword evidence="4" id="KW-0963">Cytoplasm</keyword>
<evidence type="ECO:0000256" key="9">
    <source>
        <dbReference type="ARBA" id="ARBA00022840"/>
    </source>
</evidence>
<keyword evidence="5" id="KW-0808">Transferase</keyword>
<dbReference type="SMART" id="SM00212">
    <property type="entry name" value="UBCc"/>
    <property type="match status" value="1"/>
</dbReference>
<gene>
    <name evidence="16" type="ORF">AUEXF2481DRAFT_252097</name>
</gene>
<dbReference type="InParanoid" id="A0A074Z714"/>
<reference evidence="16 17" key="1">
    <citation type="journal article" date="2014" name="BMC Genomics">
        <title>Genome sequencing of four Aureobasidium pullulans varieties: biotechnological potential, stress tolerance, and description of new species.</title>
        <authorList>
            <person name="Gostin Ar C."/>
            <person name="Ohm R.A."/>
            <person name="Kogej T."/>
            <person name="Sonjak S."/>
            <person name="Turk M."/>
            <person name="Zajc J."/>
            <person name="Zalar P."/>
            <person name="Grube M."/>
            <person name="Sun H."/>
            <person name="Han J."/>
            <person name="Sharma A."/>
            <person name="Chiniquy J."/>
            <person name="Ngan C.Y."/>
            <person name="Lipzen A."/>
            <person name="Barry K."/>
            <person name="Grigoriev I.V."/>
            <person name="Gunde-Cimerman N."/>
        </authorList>
    </citation>
    <scope>NUCLEOTIDE SEQUENCE [LARGE SCALE GENOMIC DNA]</scope>
    <source>
        <strain evidence="16 17">EXF-2481</strain>
    </source>
</reference>
<evidence type="ECO:0000256" key="8">
    <source>
        <dbReference type="ARBA" id="ARBA00022786"/>
    </source>
</evidence>
<keyword evidence="7" id="KW-0547">Nucleotide-binding</keyword>
<dbReference type="Gene3D" id="3.10.110.10">
    <property type="entry name" value="Ubiquitin Conjugating Enzyme"/>
    <property type="match status" value="2"/>
</dbReference>
<keyword evidence="6" id="KW-0053">Apoptosis</keyword>
<dbReference type="GO" id="GO:0005737">
    <property type="term" value="C:cytoplasm"/>
    <property type="evidence" value="ECO:0007669"/>
    <property type="project" value="UniProtKB-SubCell"/>
</dbReference>
<dbReference type="CDD" id="cd00195">
    <property type="entry name" value="UBCc_UEV"/>
    <property type="match status" value="1"/>
</dbReference>
<dbReference type="Proteomes" id="UP000030641">
    <property type="component" value="Unassembled WGS sequence"/>
</dbReference>
<dbReference type="GO" id="GO:0061631">
    <property type="term" value="F:ubiquitin conjugating enzyme activity"/>
    <property type="evidence" value="ECO:0007669"/>
    <property type="project" value="UniProtKB-EC"/>
</dbReference>
<dbReference type="SUPFAM" id="SSF54495">
    <property type="entry name" value="UBC-like"/>
    <property type="match status" value="2"/>
</dbReference>
<organism evidence="16 17">
    <name type="scientific">Aureobasidium subglaciale (strain EXF-2481)</name>
    <name type="common">Aureobasidium pullulans var. subglaciale</name>
    <dbReference type="NCBI Taxonomy" id="1043005"/>
    <lineage>
        <taxon>Eukaryota</taxon>
        <taxon>Fungi</taxon>
        <taxon>Dikarya</taxon>
        <taxon>Ascomycota</taxon>
        <taxon>Pezizomycotina</taxon>
        <taxon>Dothideomycetes</taxon>
        <taxon>Dothideomycetidae</taxon>
        <taxon>Dothideales</taxon>
        <taxon>Saccotheciaceae</taxon>
        <taxon>Aureobasidium</taxon>
    </lineage>
</organism>
<comment type="subcellular location">
    <subcellularLocation>
        <location evidence="2">Cytoplasm</location>
    </subcellularLocation>
    <subcellularLocation>
        <location evidence="1">Nucleus</location>
    </subcellularLocation>
</comment>
<dbReference type="GO" id="GO:0005524">
    <property type="term" value="F:ATP binding"/>
    <property type="evidence" value="ECO:0007669"/>
    <property type="project" value="UniProtKB-KW"/>
</dbReference>
<dbReference type="RefSeq" id="XP_013343312.1">
    <property type="nucleotide sequence ID" value="XM_013487858.1"/>
</dbReference>
<evidence type="ECO:0000256" key="4">
    <source>
        <dbReference type="ARBA" id="ARBA00022490"/>
    </source>
</evidence>
<evidence type="ECO:0000256" key="13">
    <source>
        <dbReference type="ARBA" id="ARBA00042316"/>
    </source>
</evidence>
<feature type="domain" description="UBC core" evidence="15">
    <location>
        <begin position="302"/>
        <end position="455"/>
    </location>
</feature>
<dbReference type="PROSITE" id="PS50127">
    <property type="entry name" value="UBC_2"/>
    <property type="match status" value="2"/>
</dbReference>
<dbReference type="Pfam" id="PF00179">
    <property type="entry name" value="UQ_con"/>
    <property type="match status" value="2"/>
</dbReference>
<dbReference type="InterPro" id="IPR016135">
    <property type="entry name" value="UBQ-conjugating_enzyme/RWD"/>
</dbReference>
<dbReference type="OrthoDB" id="1926878at2759"/>
<dbReference type="GO" id="GO:0004869">
    <property type="term" value="F:cysteine-type endopeptidase inhibitor activity"/>
    <property type="evidence" value="ECO:0007669"/>
    <property type="project" value="TreeGrafter"/>
</dbReference>
<evidence type="ECO:0000256" key="6">
    <source>
        <dbReference type="ARBA" id="ARBA00022703"/>
    </source>
</evidence>
<evidence type="ECO:0000256" key="14">
    <source>
        <dbReference type="ARBA" id="ARBA00042401"/>
    </source>
</evidence>
<evidence type="ECO:0000256" key="3">
    <source>
        <dbReference type="ARBA" id="ARBA00012486"/>
    </source>
</evidence>
<protein>
    <recommendedName>
        <fullName evidence="11">Ubiquitin-conjugating enzyme E2 Z</fullName>
        <ecNumber evidence="3">2.3.2.23</ecNumber>
    </recommendedName>
    <alternativeName>
        <fullName evidence="12">E2 ubiquitin-conjugating enzyme Z</fullName>
    </alternativeName>
    <alternativeName>
        <fullName evidence="14">Ubiquitin carrier protein Z</fullName>
    </alternativeName>
    <alternativeName>
        <fullName evidence="13">Ubiquitin-protein ligase Z</fullName>
    </alternativeName>
</protein>
<evidence type="ECO:0000256" key="5">
    <source>
        <dbReference type="ARBA" id="ARBA00022679"/>
    </source>
</evidence>
<evidence type="ECO:0000256" key="12">
    <source>
        <dbReference type="ARBA" id="ARBA00041798"/>
    </source>
</evidence>
<dbReference type="HOGENOM" id="CLU_037142_0_0_1"/>
<evidence type="ECO:0000256" key="2">
    <source>
        <dbReference type="ARBA" id="ARBA00004496"/>
    </source>
</evidence>
<keyword evidence="8" id="KW-0833">Ubl conjugation pathway</keyword>
<evidence type="ECO:0000313" key="17">
    <source>
        <dbReference type="Proteomes" id="UP000030641"/>
    </source>
</evidence>
<dbReference type="PANTHER" id="PTHR46116:SF26">
    <property type="entry name" value="UBIQUITIN-CONJUGATING ENZYME E2 Z"/>
    <property type="match status" value="1"/>
</dbReference>
<dbReference type="GeneID" id="25362933"/>
<evidence type="ECO:0000256" key="10">
    <source>
        <dbReference type="ARBA" id="ARBA00023242"/>
    </source>
</evidence>
<dbReference type="PANTHER" id="PTHR46116">
    <property type="entry name" value="(E3-INDEPENDENT) E2 UBIQUITIN-CONJUGATING ENZYME"/>
    <property type="match status" value="1"/>
</dbReference>
<evidence type="ECO:0000259" key="15">
    <source>
        <dbReference type="PROSITE" id="PS50127"/>
    </source>
</evidence>
<evidence type="ECO:0000256" key="1">
    <source>
        <dbReference type="ARBA" id="ARBA00004123"/>
    </source>
</evidence>
<dbReference type="EMBL" id="KL584761">
    <property type="protein sequence ID" value="KEQ94666.1"/>
    <property type="molecule type" value="Genomic_DNA"/>
</dbReference>
<dbReference type="GO" id="GO:0006915">
    <property type="term" value="P:apoptotic process"/>
    <property type="evidence" value="ECO:0007669"/>
    <property type="project" value="UniProtKB-KW"/>
</dbReference>
<evidence type="ECO:0000256" key="7">
    <source>
        <dbReference type="ARBA" id="ARBA00022741"/>
    </source>
</evidence>
<keyword evidence="10" id="KW-0539">Nucleus</keyword>
<dbReference type="GO" id="GO:0043066">
    <property type="term" value="P:negative regulation of apoptotic process"/>
    <property type="evidence" value="ECO:0007669"/>
    <property type="project" value="TreeGrafter"/>
</dbReference>
<keyword evidence="9" id="KW-0067">ATP-binding</keyword>
<accession>A0A074Z714</accession>